<dbReference type="AlphaFoldDB" id="A0A835KPP1"/>
<dbReference type="Proteomes" id="UP000636709">
    <property type="component" value="Unassembled WGS sequence"/>
</dbReference>
<comment type="caution">
    <text evidence="1">The sequence shown here is derived from an EMBL/GenBank/DDBJ whole genome shotgun (WGS) entry which is preliminary data.</text>
</comment>
<proteinExistence type="predicted"/>
<evidence type="ECO:0000313" key="3">
    <source>
        <dbReference type="Proteomes" id="UP000636709"/>
    </source>
</evidence>
<organism evidence="1 3">
    <name type="scientific">Digitaria exilis</name>
    <dbReference type="NCBI Taxonomy" id="1010633"/>
    <lineage>
        <taxon>Eukaryota</taxon>
        <taxon>Viridiplantae</taxon>
        <taxon>Streptophyta</taxon>
        <taxon>Embryophyta</taxon>
        <taxon>Tracheophyta</taxon>
        <taxon>Spermatophyta</taxon>
        <taxon>Magnoliopsida</taxon>
        <taxon>Liliopsida</taxon>
        <taxon>Poales</taxon>
        <taxon>Poaceae</taxon>
        <taxon>PACMAD clade</taxon>
        <taxon>Panicoideae</taxon>
        <taxon>Panicodae</taxon>
        <taxon>Paniceae</taxon>
        <taxon>Anthephorinae</taxon>
        <taxon>Digitaria</taxon>
    </lineage>
</organism>
<evidence type="ECO:0000313" key="2">
    <source>
        <dbReference type="EMBL" id="KAF8762850.1"/>
    </source>
</evidence>
<dbReference type="EMBL" id="JACEFO010000600">
    <property type="protein sequence ID" value="KAF8762850.1"/>
    <property type="molecule type" value="Genomic_DNA"/>
</dbReference>
<protein>
    <submittedName>
        <fullName evidence="1">Uncharacterized protein</fullName>
    </submittedName>
</protein>
<name>A0A835KPP1_9POAL</name>
<dbReference type="EMBL" id="JACEFO010000607">
    <property type="protein sequence ID" value="KAF8762824.1"/>
    <property type="molecule type" value="Genomic_DNA"/>
</dbReference>
<accession>A0A835KPP1</accession>
<gene>
    <name evidence="2" type="ORF">HU200_008987</name>
    <name evidence="1" type="ORF">HU200_009037</name>
</gene>
<sequence length="77" mass="8324">MARLELDSSSSLTSRDELGCWLEVGRLPPVEAVLGELPAHLLHLSALLWRASVGKPFVDCSHGPEPSATLSLHMFST</sequence>
<evidence type="ECO:0000313" key="1">
    <source>
        <dbReference type="EMBL" id="KAF8762824.1"/>
    </source>
</evidence>
<reference evidence="1" key="1">
    <citation type="submission" date="2020-07" db="EMBL/GenBank/DDBJ databases">
        <title>Genome sequence and genetic diversity analysis of an under-domesticated orphan crop, white fonio (Digitaria exilis).</title>
        <authorList>
            <person name="Bennetzen J.L."/>
            <person name="Chen S."/>
            <person name="Ma X."/>
            <person name="Wang X."/>
            <person name="Yssel A.E.J."/>
            <person name="Chaluvadi S.R."/>
            <person name="Johnson M."/>
            <person name="Gangashetty P."/>
            <person name="Hamidou F."/>
            <person name="Sanogo M.D."/>
            <person name="Zwaenepoel A."/>
            <person name="Wallace J."/>
            <person name="Van De Peer Y."/>
            <person name="Van Deynze A."/>
        </authorList>
    </citation>
    <scope>NUCLEOTIDE SEQUENCE</scope>
    <source>
        <tissue evidence="1">Leaves</tissue>
    </source>
</reference>
<keyword evidence="3" id="KW-1185">Reference proteome</keyword>